<gene>
    <name evidence="4" type="ORF">Daus18300_006507</name>
</gene>
<feature type="compositionally biased region" description="Polar residues" evidence="2">
    <location>
        <begin position="324"/>
        <end position="359"/>
    </location>
</feature>
<feature type="compositionally biased region" description="Polar residues" evidence="2">
    <location>
        <begin position="176"/>
        <end position="213"/>
    </location>
</feature>
<feature type="region of interest" description="Disordered" evidence="2">
    <location>
        <begin position="172"/>
        <end position="361"/>
    </location>
</feature>
<organism evidence="4 5">
    <name type="scientific">Diaporthe australafricana</name>
    <dbReference type="NCBI Taxonomy" id="127596"/>
    <lineage>
        <taxon>Eukaryota</taxon>
        <taxon>Fungi</taxon>
        <taxon>Dikarya</taxon>
        <taxon>Ascomycota</taxon>
        <taxon>Pezizomycotina</taxon>
        <taxon>Sordariomycetes</taxon>
        <taxon>Sordariomycetidae</taxon>
        <taxon>Diaporthales</taxon>
        <taxon>Diaporthaceae</taxon>
        <taxon>Diaporthe</taxon>
    </lineage>
</organism>
<evidence type="ECO:0000256" key="2">
    <source>
        <dbReference type="SAM" id="MobiDB-lite"/>
    </source>
</evidence>
<feature type="domain" description="Chromo" evidence="3">
    <location>
        <begin position="29"/>
        <end position="100"/>
    </location>
</feature>
<dbReference type="Proteomes" id="UP001583177">
    <property type="component" value="Unassembled WGS sequence"/>
</dbReference>
<evidence type="ECO:0000313" key="5">
    <source>
        <dbReference type="Proteomes" id="UP001583177"/>
    </source>
</evidence>
<evidence type="ECO:0000313" key="4">
    <source>
        <dbReference type="EMBL" id="KAL1867108.1"/>
    </source>
</evidence>
<dbReference type="InterPro" id="IPR016197">
    <property type="entry name" value="Chromo-like_dom_sf"/>
</dbReference>
<dbReference type="SUPFAM" id="SSF54160">
    <property type="entry name" value="Chromo domain-like"/>
    <property type="match status" value="1"/>
</dbReference>
<dbReference type="EMBL" id="JAWRVE010000052">
    <property type="protein sequence ID" value="KAL1867108.1"/>
    <property type="molecule type" value="Genomic_DNA"/>
</dbReference>
<name>A0ABR3WTU7_9PEZI</name>
<reference evidence="4 5" key="1">
    <citation type="journal article" date="2024" name="IMA Fungus">
        <title>IMA Genome - F19 : A genome assembly and annotation guide to empower mycologists, including annotated draft genome sequences of Ceratocystis pirilliformis, Diaporthe australafricana, Fusarium ophioides, Paecilomyces lecythidis, and Sporothrix stenoceras.</title>
        <authorList>
            <person name="Aylward J."/>
            <person name="Wilson A.M."/>
            <person name="Visagie C.M."/>
            <person name="Spraker J."/>
            <person name="Barnes I."/>
            <person name="Buitendag C."/>
            <person name="Ceriani C."/>
            <person name="Del Mar Angel L."/>
            <person name="du Plessis D."/>
            <person name="Fuchs T."/>
            <person name="Gasser K."/>
            <person name="Kramer D."/>
            <person name="Li W."/>
            <person name="Munsamy K."/>
            <person name="Piso A."/>
            <person name="Price J.L."/>
            <person name="Sonnekus B."/>
            <person name="Thomas C."/>
            <person name="van der Nest A."/>
            <person name="van Dijk A."/>
            <person name="van Heerden A."/>
            <person name="van Vuuren N."/>
            <person name="Yilmaz N."/>
            <person name="Duong T.A."/>
            <person name="van der Merwe N.A."/>
            <person name="Wingfield M.J."/>
            <person name="Wingfield B.D."/>
        </authorList>
    </citation>
    <scope>NUCLEOTIDE SEQUENCE [LARGE SCALE GENOMIC DNA]</scope>
    <source>
        <strain evidence="4 5">CMW 18300</strain>
    </source>
</reference>
<sequence>MRTRAQAKAQLAASLERPGLRHDTHQDFFAIKDIIDEKLIHGKRHYKIDWQDDPKTGDSISPTWEPEENANEDAVKEWEKQRRILLSLTSEEAVTDVEPSEVSTPRETPARGIFVELQSKSDFLKSRPDFDLSDVIIVSSSQLSQFPHPQSQTELPPSQFCVASSHPSLDFVADSQPVNPSFVESQQTKGRKAFSQTTIPDSQDFSTDLSQDPTGFGFTGRRRSFSPVDQETRTVAEASTRADTNHLSFESSIPSRQPGTVLGSFGTHSIPRWEEGDCLEDGQQGARAEHSQAEDQVSGRPASSFEGFFTQVEFASGNPDLSGGSASRHTSNNAASQNEQPSNTLAEITPTDDSQQAAQIISPLAAEAPLFYTQNEEDFFTASEDYEIVPDTLKKNTGRNHG</sequence>
<comment type="caution">
    <text evidence="4">The sequence shown here is derived from an EMBL/GenBank/DDBJ whole genome shotgun (WGS) entry which is preliminary data.</text>
</comment>
<dbReference type="InterPro" id="IPR000953">
    <property type="entry name" value="Chromo/chromo_shadow_dom"/>
</dbReference>
<keyword evidence="5" id="KW-1185">Reference proteome</keyword>
<feature type="region of interest" description="Disordered" evidence="2">
    <location>
        <begin position="52"/>
        <end position="75"/>
    </location>
</feature>
<dbReference type="CDD" id="cd00024">
    <property type="entry name" value="CD_CSD"/>
    <property type="match status" value="1"/>
</dbReference>
<evidence type="ECO:0000256" key="1">
    <source>
        <dbReference type="ARBA" id="ARBA00011353"/>
    </source>
</evidence>
<comment type="subunit">
    <text evidence="1">Component of the NuA4 histone acetyltransferase complex.</text>
</comment>
<evidence type="ECO:0000259" key="3">
    <source>
        <dbReference type="PROSITE" id="PS50013"/>
    </source>
</evidence>
<accession>A0ABR3WTU7</accession>
<dbReference type="PROSITE" id="PS50013">
    <property type="entry name" value="CHROMO_2"/>
    <property type="match status" value="1"/>
</dbReference>
<protein>
    <recommendedName>
        <fullName evidence="3">Chromo domain-containing protein</fullName>
    </recommendedName>
</protein>
<dbReference type="Gene3D" id="2.40.50.40">
    <property type="match status" value="1"/>
</dbReference>
<proteinExistence type="predicted"/>
<feature type="compositionally biased region" description="Polar residues" evidence="2">
    <location>
        <begin position="241"/>
        <end position="258"/>
    </location>
</feature>